<dbReference type="AlphaFoldDB" id="A0A6N4WHJ4"/>
<dbReference type="EMBL" id="AP022620">
    <property type="protein sequence ID" value="BBZ78681.1"/>
    <property type="molecule type" value="Genomic_DNA"/>
</dbReference>
<dbReference type="RefSeq" id="WP_163805796.1">
    <property type="nucleotide sequence ID" value="NZ_AP022620.1"/>
</dbReference>
<name>A0A6N4WHJ4_9MYCO</name>
<organism evidence="1 2">
    <name type="scientific">Mycolicibacterium anyangense</name>
    <dbReference type="NCBI Taxonomy" id="1431246"/>
    <lineage>
        <taxon>Bacteria</taxon>
        <taxon>Bacillati</taxon>
        <taxon>Actinomycetota</taxon>
        <taxon>Actinomycetes</taxon>
        <taxon>Mycobacteriales</taxon>
        <taxon>Mycobacteriaceae</taxon>
        <taxon>Mycolicibacterium</taxon>
    </lineage>
</organism>
<reference evidence="1 2" key="1">
    <citation type="journal article" date="2019" name="Emerg. Microbes Infect.">
        <title>Comprehensive subspecies identification of 175 nontuberculous mycobacteria species based on 7547 genomic profiles.</title>
        <authorList>
            <person name="Matsumoto Y."/>
            <person name="Kinjo T."/>
            <person name="Motooka D."/>
            <person name="Nabeya D."/>
            <person name="Jung N."/>
            <person name="Uechi K."/>
            <person name="Horii T."/>
            <person name="Iida T."/>
            <person name="Fujita J."/>
            <person name="Nakamura S."/>
        </authorList>
    </citation>
    <scope>NUCLEOTIDE SEQUENCE [LARGE SCALE GENOMIC DNA]</scope>
    <source>
        <strain evidence="1 2">JCM 30275</strain>
    </source>
</reference>
<protein>
    <submittedName>
        <fullName evidence="1">Uncharacterized protein</fullName>
    </submittedName>
</protein>
<dbReference type="Proteomes" id="UP000467249">
    <property type="component" value="Chromosome"/>
</dbReference>
<dbReference type="KEGG" id="many:MANY_40180"/>
<proteinExistence type="predicted"/>
<sequence length="156" mass="16841">MASERARRISRFGDDAGYRFSDWVGTVGLAQDISRGPRLEANAGLDRERWLVVAMNVDLDREDPRFTRVSVDAVDLQALDVDSVSGGFLDILAAANGHGSLPVTRIELAGATLADVLQHMTGGHMRVTVTGLDAELDVVATRQHHFSSADSAQRSP</sequence>
<gene>
    <name evidence="1" type="ORF">MANY_40180</name>
</gene>
<accession>A0A6N4WHJ4</accession>
<evidence type="ECO:0000313" key="2">
    <source>
        <dbReference type="Proteomes" id="UP000467249"/>
    </source>
</evidence>
<keyword evidence="2" id="KW-1185">Reference proteome</keyword>
<evidence type="ECO:0000313" key="1">
    <source>
        <dbReference type="EMBL" id="BBZ78681.1"/>
    </source>
</evidence>